<protein>
    <submittedName>
        <fullName evidence="2">Uncharacterized protein</fullName>
    </submittedName>
</protein>
<dbReference type="PANTHER" id="PTHR33264:SF8">
    <property type="entry name" value="EXPRESSED PROTEIN"/>
    <property type="match status" value="1"/>
</dbReference>
<sequence>MSRKVVLRTSSQPRQPFLPPAESYRKAGTRLGEAVGGTAAVCCCCPCGLANIMYLAIYKVPATLCLKALKRKRRRRLIQNKRDALCPPPQRCSCGCCDDIGARVFPLCSSDDDVSIFTDSEKEDKEVMELEKEMWDRFYSTGFWRSPSQRDNTNNSSLPSHAIPASISAPNLHVLMA</sequence>
<name>A0AAN9QRI4_CANGL</name>
<keyword evidence="3" id="KW-1185">Reference proteome</keyword>
<dbReference type="EMBL" id="JAYMYQ010000003">
    <property type="protein sequence ID" value="KAK7345197.1"/>
    <property type="molecule type" value="Genomic_DNA"/>
</dbReference>
<dbReference type="Proteomes" id="UP001367508">
    <property type="component" value="Unassembled WGS sequence"/>
</dbReference>
<dbReference type="AlphaFoldDB" id="A0AAN9QRI4"/>
<feature type="region of interest" description="Disordered" evidence="1">
    <location>
        <begin position="1"/>
        <end position="21"/>
    </location>
</feature>
<reference evidence="2 3" key="1">
    <citation type="submission" date="2024-01" db="EMBL/GenBank/DDBJ databases">
        <title>The genomes of 5 underutilized Papilionoideae crops provide insights into root nodulation and disease resistanc.</title>
        <authorList>
            <person name="Jiang F."/>
        </authorList>
    </citation>
    <scope>NUCLEOTIDE SEQUENCE [LARGE SCALE GENOMIC DNA]</scope>
    <source>
        <strain evidence="2">LVBAO_FW01</strain>
        <tissue evidence="2">Leaves</tissue>
    </source>
</reference>
<dbReference type="PANTHER" id="PTHR33264">
    <property type="entry name" value="EXPRESSED PROTEIN"/>
    <property type="match status" value="1"/>
</dbReference>
<evidence type="ECO:0000313" key="3">
    <source>
        <dbReference type="Proteomes" id="UP001367508"/>
    </source>
</evidence>
<comment type="caution">
    <text evidence="2">The sequence shown here is derived from an EMBL/GenBank/DDBJ whole genome shotgun (WGS) entry which is preliminary data.</text>
</comment>
<gene>
    <name evidence="2" type="ORF">VNO77_15773</name>
</gene>
<evidence type="ECO:0000256" key="1">
    <source>
        <dbReference type="SAM" id="MobiDB-lite"/>
    </source>
</evidence>
<accession>A0AAN9QRI4</accession>
<organism evidence="2 3">
    <name type="scientific">Canavalia gladiata</name>
    <name type="common">Sword bean</name>
    <name type="synonym">Dolichos gladiatus</name>
    <dbReference type="NCBI Taxonomy" id="3824"/>
    <lineage>
        <taxon>Eukaryota</taxon>
        <taxon>Viridiplantae</taxon>
        <taxon>Streptophyta</taxon>
        <taxon>Embryophyta</taxon>
        <taxon>Tracheophyta</taxon>
        <taxon>Spermatophyta</taxon>
        <taxon>Magnoliopsida</taxon>
        <taxon>eudicotyledons</taxon>
        <taxon>Gunneridae</taxon>
        <taxon>Pentapetalae</taxon>
        <taxon>rosids</taxon>
        <taxon>fabids</taxon>
        <taxon>Fabales</taxon>
        <taxon>Fabaceae</taxon>
        <taxon>Papilionoideae</taxon>
        <taxon>50 kb inversion clade</taxon>
        <taxon>NPAAA clade</taxon>
        <taxon>indigoferoid/millettioid clade</taxon>
        <taxon>Phaseoleae</taxon>
        <taxon>Canavalia</taxon>
    </lineage>
</organism>
<evidence type="ECO:0000313" key="2">
    <source>
        <dbReference type="EMBL" id="KAK7345197.1"/>
    </source>
</evidence>
<proteinExistence type="predicted"/>